<evidence type="ECO:0000313" key="11">
    <source>
        <dbReference type="Proteomes" id="UP000789572"/>
    </source>
</evidence>
<dbReference type="GO" id="GO:0019905">
    <property type="term" value="F:syntaxin binding"/>
    <property type="evidence" value="ECO:0007669"/>
    <property type="project" value="TreeGrafter"/>
</dbReference>
<sequence length="394" mass="43827">MIGLIVLCAFLYGSYKTNPDAASFRAFIRPPNSNSTTDSLTNFFASLVNAHTMPEFKRDDYIFFSIVSLADNTETYLGLWGQWFLLSKLQLIGGGKGASAEENELQLFESVGEAEKALAVKAKLKRDLGVVCGFLSAYDSKRISADTICSFDIDASAASHYNEAAEQFLQAGVALDAAQCYEDAYKAYQQAKQTEKAVKTLEKAASLYESHDTQMSRAANVYVKLAEQYKKDNSTSKDLDKAVAMYKKAADLYGIEGDGRHFFTVISQADLLAEIGQYEDAIKLYDNIILFAIGDSMLNFNVKTHIFNQLLCYAGLDDWVGLEKKAVEMEATYPTFAESRECQLIKTLIQAKNAFDSSAYSTACKDYDQRSTLPSWQINILLKGKRSLESEDLR</sequence>
<feature type="signal peptide" evidence="9">
    <location>
        <begin position="1"/>
        <end position="16"/>
    </location>
</feature>
<comment type="subcellular location">
    <subcellularLocation>
        <location evidence="1">Membrane</location>
        <topology evidence="1">Peripheral membrane protein</topology>
    </subcellularLocation>
</comment>
<organism evidence="10 11">
    <name type="scientific">Paraglomus occultum</name>
    <dbReference type="NCBI Taxonomy" id="144539"/>
    <lineage>
        <taxon>Eukaryota</taxon>
        <taxon>Fungi</taxon>
        <taxon>Fungi incertae sedis</taxon>
        <taxon>Mucoromycota</taxon>
        <taxon>Glomeromycotina</taxon>
        <taxon>Glomeromycetes</taxon>
        <taxon>Paraglomerales</taxon>
        <taxon>Paraglomeraceae</taxon>
        <taxon>Paraglomus</taxon>
    </lineage>
</organism>
<evidence type="ECO:0000256" key="9">
    <source>
        <dbReference type="SAM" id="SignalP"/>
    </source>
</evidence>
<dbReference type="GO" id="GO:0005483">
    <property type="term" value="F:soluble NSF attachment protein activity"/>
    <property type="evidence" value="ECO:0007669"/>
    <property type="project" value="TreeGrafter"/>
</dbReference>
<dbReference type="SUPFAM" id="SSF48452">
    <property type="entry name" value="TPR-like"/>
    <property type="match status" value="1"/>
</dbReference>
<evidence type="ECO:0000313" key="10">
    <source>
        <dbReference type="EMBL" id="CAG8554842.1"/>
    </source>
</evidence>
<reference evidence="10" key="1">
    <citation type="submission" date="2021-06" db="EMBL/GenBank/DDBJ databases">
        <authorList>
            <person name="Kallberg Y."/>
            <person name="Tangrot J."/>
            <person name="Rosling A."/>
        </authorList>
    </citation>
    <scope>NUCLEOTIDE SEQUENCE</scope>
    <source>
        <strain evidence="10">IA702</strain>
    </source>
</reference>
<dbReference type="GO" id="GO:0005774">
    <property type="term" value="C:vacuolar membrane"/>
    <property type="evidence" value="ECO:0007669"/>
    <property type="project" value="TreeGrafter"/>
</dbReference>
<keyword evidence="4" id="KW-0931">ER-Golgi transport</keyword>
<evidence type="ECO:0000256" key="8">
    <source>
        <dbReference type="ARBA" id="ARBA00042485"/>
    </source>
</evidence>
<keyword evidence="9" id="KW-0732">Signal</keyword>
<comment type="similarity">
    <text evidence="2">Belongs to the SNAP family.</text>
</comment>
<dbReference type="PANTHER" id="PTHR13768">
    <property type="entry name" value="SOLUBLE NSF ATTACHMENT PROTEIN SNAP"/>
    <property type="match status" value="1"/>
</dbReference>
<evidence type="ECO:0000256" key="2">
    <source>
        <dbReference type="ARBA" id="ARBA00010050"/>
    </source>
</evidence>
<keyword evidence="11" id="KW-1185">Reference proteome</keyword>
<gene>
    <name evidence="10" type="ORF">POCULU_LOCUS5208</name>
</gene>
<comment type="caution">
    <text evidence="10">The sequence shown here is derived from an EMBL/GenBank/DDBJ whole genome shotgun (WGS) entry which is preliminary data.</text>
</comment>
<evidence type="ECO:0000256" key="7">
    <source>
        <dbReference type="ARBA" id="ARBA00040047"/>
    </source>
</evidence>
<dbReference type="PANTHER" id="PTHR13768:SF2">
    <property type="entry name" value="GAMMA-SOLUBLE NSF ATTACHMENT PROTEIN"/>
    <property type="match status" value="1"/>
</dbReference>
<evidence type="ECO:0000256" key="3">
    <source>
        <dbReference type="ARBA" id="ARBA00022448"/>
    </source>
</evidence>
<dbReference type="GO" id="GO:0016192">
    <property type="term" value="P:vesicle-mediated transport"/>
    <property type="evidence" value="ECO:0007669"/>
    <property type="project" value="UniProtKB-KW"/>
</dbReference>
<accession>A0A9N9B647</accession>
<feature type="chain" id="PRO_5040488169" description="Gamma-soluble NSF attachment protein" evidence="9">
    <location>
        <begin position="17"/>
        <end position="394"/>
    </location>
</feature>
<dbReference type="InterPro" id="IPR011990">
    <property type="entry name" value="TPR-like_helical_dom_sf"/>
</dbReference>
<protein>
    <recommendedName>
        <fullName evidence="7">Gamma-soluble NSF attachment protein</fullName>
    </recommendedName>
    <alternativeName>
        <fullName evidence="8">N-ethylmaleimide-sensitive factor attachment protein gamma</fullName>
    </alternativeName>
</protein>
<dbReference type="AlphaFoldDB" id="A0A9N9B647"/>
<keyword evidence="3" id="KW-0813">Transport</keyword>
<keyword evidence="6" id="KW-0472">Membrane</keyword>
<keyword evidence="5" id="KW-0653">Protein transport</keyword>
<name>A0A9N9B647_9GLOM</name>
<dbReference type="Gene3D" id="1.25.40.10">
    <property type="entry name" value="Tetratricopeptide repeat domain"/>
    <property type="match status" value="1"/>
</dbReference>
<evidence type="ECO:0000256" key="1">
    <source>
        <dbReference type="ARBA" id="ARBA00004170"/>
    </source>
</evidence>
<proteinExistence type="inferred from homology"/>
<dbReference type="OrthoDB" id="9984275at2759"/>
<evidence type="ECO:0000256" key="5">
    <source>
        <dbReference type="ARBA" id="ARBA00022927"/>
    </source>
</evidence>
<dbReference type="GO" id="GO:0031201">
    <property type="term" value="C:SNARE complex"/>
    <property type="evidence" value="ECO:0007669"/>
    <property type="project" value="TreeGrafter"/>
</dbReference>
<dbReference type="Proteomes" id="UP000789572">
    <property type="component" value="Unassembled WGS sequence"/>
</dbReference>
<dbReference type="GO" id="GO:0006886">
    <property type="term" value="P:intracellular protein transport"/>
    <property type="evidence" value="ECO:0007669"/>
    <property type="project" value="InterPro"/>
</dbReference>
<dbReference type="EMBL" id="CAJVPJ010000763">
    <property type="protein sequence ID" value="CAG8554842.1"/>
    <property type="molecule type" value="Genomic_DNA"/>
</dbReference>
<evidence type="ECO:0000256" key="4">
    <source>
        <dbReference type="ARBA" id="ARBA00022892"/>
    </source>
</evidence>
<dbReference type="InterPro" id="IPR000744">
    <property type="entry name" value="NSF_attach"/>
</dbReference>
<evidence type="ECO:0000256" key="6">
    <source>
        <dbReference type="ARBA" id="ARBA00023136"/>
    </source>
</evidence>
<dbReference type="Pfam" id="PF14938">
    <property type="entry name" value="SNAP"/>
    <property type="match status" value="1"/>
</dbReference>